<proteinExistence type="predicted"/>
<feature type="chain" id="PRO_5036191462" evidence="1">
    <location>
        <begin position="19"/>
        <end position="99"/>
    </location>
</feature>
<protein>
    <submittedName>
        <fullName evidence="3">Uncharacterized protein</fullName>
    </submittedName>
</protein>
<name>A0A6S8WGK9_9STRA</name>
<keyword evidence="1" id="KW-0732">Signal</keyword>
<reference evidence="3" key="1">
    <citation type="submission" date="2021-01" db="EMBL/GenBank/DDBJ databases">
        <authorList>
            <person name="Corre E."/>
            <person name="Pelletier E."/>
            <person name="Niang G."/>
            <person name="Scheremetjew M."/>
            <person name="Finn R."/>
            <person name="Kale V."/>
            <person name="Holt S."/>
            <person name="Cochrane G."/>
            <person name="Meng A."/>
            <person name="Brown T."/>
            <person name="Cohen L."/>
        </authorList>
    </citation>
    <scope>NUCLEOTIDE SEQUENCE</scope>
    <source>
        <strain evidence="3">CCMP1756</strain>
    </source>
</reference>
<dbReference type="EMBL" id="HBIW01018436">
    <property type="protein sequence ID" value="CAE0700431.1"/>
    <property type="molecule type" value="Transcribed_RNA"/>
</dbReference>
<evidence type="ECO:0000313" key="3">
    <source>
        <dbReference type="EMBL" id="CAE0700430.1"/>
    </source>
</evidence>
<dbReference type="EMBL" id="HBIW01018435">
    <property type="protein sequence ID" value="CAE0700430.1"/>
    <property type="molecule type" value="Transcribed_RNA"/>
</dbReference>
<accession>A0A6S8WGK9</accession>
<dbReference type="AlphaFoldDB" id="A0A6S8WGK9"/>
<evidence type="ECO:0000256" key="1">
    <source>
        <dbReference type="SAM" id="SignalP"/>
    </source>
</evidence>
<gene>
    <name evidence="2" type="ORF">PCAL00307_LOCUS15865</name>
    <name evidence="3" type="ORF">PCAL00307_LOCUS15866</name>
    <name evidence="4" type="ORF">PCAL00307_LOCUS15867</name>
</gene>
<evidence type="ECO:0000313" key="2">
    <source>
        <dbReference type="EMBL" id="CAE0700429.1"/>
    </source>
</evidence>
<feature type="signal peptide" evidence="1">
    <location>
        <begin position="1"/>
        <end position="18"/>
    </location>
</feature>
<dbReference type="EMBL" id="HBIW01018434">
    <property type="protein sequence ID" value="CAE0700429.1"/>
    <property type="molecule type" value="Transcribed_RNA"/>
</dbReference>
<organism evidence="3">
    <name type="scientific">Pelagomonas calceolata</name>
    <dbReference type="NCBI Taxonomy" id="35677"/>
    <lineage>
        <taxon>Eukaryota</taxon>
        <taxon>Sar</taxon>
        <taxon>Stramenopiles</taxon>
        <taxon>Ochrophyta</taxon>
        <taxon>Pelagophyceae</taxon>
        <taxon>Pelagomonadales</taxon>
        <taxon>Pelagomonadaceae</taxon>
        <taxon>Pelagomonas</taxon>
    </lineage>
</organism>
<sequence>MISRLVAWSLCNISSCTLVTLFMRKAFHSEPFSNRSWDWRQSLDTASIASNAMVSVEDQAKAFLESAIASKYNILFKNRRITTSSWAIANFSNRSLATL</sequence>
<evidence type="ECO:0000313" key="4">
    <source>
        <dbReference type="EMBL" id="CAE0700431.1"/>
    </source>
</evidence>